<sequence>MSCICGIREICEKIPKTSMPLRAYGIITTTESMDIDHYFSNA</sequence>
<name>F9D6U9_PREDD</name>
<protein>
    <submittedName>
        <fullName evidence="1">Uncharacterized protein</fullName>
    </submittedName>
</protein>
<dbReference type="Proteomes" id="UP000007820">
    <property type="component" value="Unassembled WGS sequence"/>
</dbReference>
<comment type="caution">
    <text evidence="1">The sequence shown here is derived from an EMBL/GenBank/DDBJ whole genome shotgun (WGS) entry which is preliminary data.</text>
</comment>
<evidence type="ECO:0000313" key="2">
    <source>
        <dbReference type="Proteomes" id="UP000007820"/>
    </source>
</evidence>
<gene>
    <name evidence="1" type="ORF">HMPREF9136_2577</name>
</gene>
<evidence type="ECO:0000313" key="1">
    <source>
        <dbReference type="EMBL" id="EGQ12016.1"/>
    </source>
</evidence>
<dbReference type="EMBL" id="AFPW01000047">
    <property type="protein sequence ID" value="EGQ12016.1"/>
    <property type="molecule type" value="Genomic_DNA"/>
</dbReference>
<reference evidence="1 2" key="1">
    <citation type="submission" date="2011-04" db="EMBL/GenBank/DDBJ databases">
        <authorList>
            <person name="Muzny D."/>
            <person name="Qin X."/>
            <person name="Deng J."/>
            <person name="Jiang H."/>
            <person name="Liu Y."/>
            <person name="Qu J."/>
            <person name="Song X.-Z."/>
            <person name="Zhang L."/>
            <person name="Thornton R."/>
            <person name="Coyle M."/>
            <person name="Francisco L."/>
            <person name="Jackson L."/>
            <person name="Javaid M."/>
            <person name="Korchina V."/>
            <person name="Kovar C."/>
            <person name="Mata R."/>
            <person name="Mathew T."/>
            <person name="Ngo R."/>
            <person name="Nguyen L."/>
            <person name="Nguyen N."/>
            <person name="Okwuonu G."/>
            <person name="Ongeri F."/>
            <person name="Pham C."/>
            <person name="Simmons D."/>
            <person name="Wilczek-Boney K."/>
            <person name="Hale W."/>
            <person name="Jakkamsetti A."/>
            <person name="Pham P."/>
            <person name="Ruth R."/>
            <person name="San Lucas F."/>
            <person name="Warren J."/>
            <person name="Zhang J."/>
            <person name="Zhao Z."/>
            <person name="Zhou C."/>
            <person name="Zhu D."/>
            <person name="Lee S."/>
            <person name="Bess C."/>
            <person name="Blankenburg K."/>
            <person name="Forbes L."/>
            <person name="Fu Q."/>
            <person name="Gubbala S."/>
            <person name="Hirani K."/>
            <person name="Jayaseelan J.C."/>
            <person name="Lara F."/>
            <person name="Munidasa M."/>
            <person name="Palculict T."/>
            <person name="Patil S."/>
            <person name="Pu L.-L."/>
            <person name="Saada N."/>
            <person name="Tang L."/>
            <person name="Weissenberger G."/>
            <person name="Zhu Y."/>
            <person name="Hemphill L."/>
            <person name="Shang Y."/>
            <person name="Youmans B."/>
            <person name="Ayvaz T."/>
            <person name="Ross M."/>
            <person name="Santibanez J."/>
            <person name="Aqrawi P."/>
            <person name="Gross S."/>
            <person name="Joshi V."/>
            <person name="Fowler G."/>
            <person name="Nazareth L."/>
            <person name="Reid J."/>
            <person name="Worley K."/>
            <person name="Petrosino J."/>
            <person name="Highlander S."/>
            <person name="Gibbs R."/>
        </authorList>
    </citation>
    <scope>NUCLEOTIDE SEQUENCE [LARGE SCALE GENOMIC DNA]</scope>
    <source>
        <strain evidence="1 2">DSM 3688</strain>
    </source>
</reference>
<proteinExistence type="predicted"/>
<organism evidence="1 2">
    <name type="scientific">Prevotella dentalis (strain ATCC 49559 / DSM 3688 / JCM 13448 / NCTC 12043 / ES 2772)</name>
    <name type="common">Mitsuokella dentalis</name>
    <dbReference type="NCBI Taxonomy" id="908937"/>
    <lineage>
        <taxon>Bacteria</taxon>
        <taxon>Pseudomonadati</taxon>
        <taxon>Bacteroidota</taxon>
        <taxon>Bacteroidia</taxon>
        <taxon>Bacteroidales</taxon>
        <taxon>Prevotellaceae</taxon>
        <taxon>Prevotella</taxon>
    </lineage>
</organism>
<accession>F9D6U9</accession>
<dbReference type="AlphaFoldDB" id="F9D6U9"/>